<feature type="transmembrane region" description="Helical" evidence="1">
    <location>
        <begin position="12"/>
        <end position="32"/>
    </location>
</feature>
<accession>A0A5M9K5V0</accession>
<reference evidence="2 3" key="1">
    <citation type="submission" date="2019-06" db="EMBL/GenBank/DDBJ databases">
        <title>Genome Sequence of the Brown Rot Fungal Pathogen Monilinia fructicola.</title>
        <authorList>
            <person name="De Miccolis Angelini R.M."/>
            <person name="Landi L."/>
            <person name="Abate D."/>
            <person name="Pollastro S."/>
            <person name="Romanazzi G."/>
            <person name="Faretra F."/>
        </authorList>
    </citation>
    <scope>NUCLEOTIDE SEQUENCE [LARGE SCALE GENOMIC DNA]</scope>
    <source>
        <strain evidence="2 3">Mfrc123</strain>
    </source>
</reference>
<keyword evidence="1" id="KW-0472">Membrane</keyword>
<dbReference type="VEuPathDB" id="FungiDB:MFRU_002g01130"/>
<dbReference type="AlphaFoldDB" id="A0A5M9K5V0"/>
<evidence type="ECO:0000313" key="2">
    <source>
        <dbReference type="EMBL" id="KAA8575392.1"/>
    </source>
</evidence>
<feature type="transmembrane region" description="Helical" evidence="1">
    <location>
        <begin position="39"/>
        <end position="55"/>
    </location>
</feature>
<evidence type="ECO:0000256" key="1">
    <source>
        <dbReference type="SAM" id="Phobius"/>
    </source>
</evidence>
<comment type="caution">
    <text evidence="2">The sequence shown here is derived from an EMBL/GenBank/DDBJ whole genome shotgun (WGS) entry which is preliminary data.</text>
</comment>
<dbReference type="Proteomes" id="UP000322873">
    <property type="component" value="Unassembled WGS sequence"/>
</dbReference>
<keyword evidence="3" id="KW-1185">Reference proteome</keyword>
<evidence type="ECO:0000313" key="3">
    <source>
        <dbReference type="Proteomes" id="UP000322873"/>
    </source>
</evidence>
<keyword evidence="1" id="KW-0812">Transmembrane</keyword>
<protein>
    <submittedName>
        <fullName evidence="2">Uncharacterized protein</fullName>
    </submittedName>
</protein>
<proteinExistence type="predicted"/>
<name>A0A5M9K5V0_MONFR</name>
<keyword evidence="1" id="KW-1133">Transmembrane helix</keyword>
<sequence length="190" mass="20544">MLESGVNSGIWNTIRVAQFFFVLWCITLVASLAARTPRYVPLHSIFVLCLYLQLFPPLPKSFIPLFIHILSHPSITMHLSLINLLPFLTLTISAPTATLNPKSSILQTCSKSDLGKSCNAGFIQGVAATGICTSTIIDVETGALACSVASTSTASAPVHSISVYDELPTTDKGKRLKDLRRLIEDGLLML</sequence>
<dbReference type="EMBL" id="VICG01000002">
    <property type="protein sequence ID" value="KAA8575392.1"/>
    <property type="molecule type" value="Genomic_DNA"/>
</dbReference>
<gene>
    <name evidence="2" type="ORF">EYC84_004561</name>
</gene>
<organism evidence="2 3">
    <name type="scientific">Monilinia fructicola</name>
    <name type="common">Brown rot fungus</name>
    <name type="synonym">Ciboria fructicola</name>
    <dbReference type="NCBI Taxonomy" id="38448"/>
    <lineage>
        <taxon>Eukaryota</taxon>
        <taxon>Fungi</taxon>
        <taxon>Dikarya</taxon>
        <taxon>Ascomycota</taxon>
        <taxon>Pezizomycotina</taxon>
        <taxon>Leotiomycetes</taxon>
        <taxon>Helotiales</taxon>
        <taxon>Sclerotiniaceae</taxon>
        <taxon>Monilinia</taxon>
    </lineage>
</organism>